<evidence type="ECO:0000256" key="2">
    <source>
        <dbReference type="ARBA" id="ARBA00009035"/>
    </source>
</evidence>
<dbReference type="RefSeq" id="WP_189464190.1">
    <property type="nucleotide sequence ID" value="NZ_BMXN01000031.1"/>
</dbReference>
<protein>
    <submittedName>
        <fullName evidence="4">Nucleoid-associated protein</fullName>
    </submittedName>
</protein>
<dbReference type="GO" id="GO:0043590">
    <property type="term" value="C:bacterial nucleoid"/>
    <property type="evidence" value="ECO:0007669"/>
    <property type="project" value="TreeGrafter"/>
</dbReference>
<keyword evidence="5" id="KW-1185">Reference proteome</keyword>
<accession>A0A8H9LYS1</accession>
<dbReference type="GO" id="GO:0003727">
    <property type="term" value="F:single-stranded RNA binding"/>
    <property type="evidence" value="ECO:0007669"/>
    <property type="project" value="TreeGrafter"/>
</dbReference>
<reference evidence="5" key="1">
    <citation type="journal article" date="2019" name="Int. J. Syst. Evol. Microbiol.">
        <title>The Global Catalogue of Microorganisms (GCM) 10K type strain sequencing project: providing services to taxonomists for standard genome sequencing and annotation.</title>
        <authorList>
            <consortium name="The Broad Institute Genomics Platform"/>
            <consortium name="The Broad Institute Genome Sequencing Center for Infectious Disease"/>
            <person name="Wu L."/>
            <person name="Ma J."/>
        </authorList>
    </citation>
    <scope>NUCLEOTIDE SEQUENCE [LARGE SCALE GENOMIC DNA]</scope>
    <source>
        <strain evidence="5">KCTC 22154</strain>
    </source>
</reference>
<name>A0A8H9LYS1_9GAMM</name>
<comment type="similarity">
    <text evidence="2">Belongs to the YejK family.</text>
</comment>
<dbReference type="GO" id="GO:0003690">
    <property type="term" value="F:double-stranded DNA binding"/>
    <property type="evidence" value="ECO:0007669"/>
    <property type="project" value="TreeGrafter"/>
</dbReference>
<dbReference type="Pfam" id="PF04245">
    <property type="entry name" value="NA37"/>
    <property type="match status" value="1"/>
</dbReference>
<evidence type="ECO:0000256" key="1">
    <source>
        <dbReference type="ARBA" id="ARBA00004453"/>
    </source>
</evidence>
<organism evidence="4 5">
    <name type="scientific">Vreelandella hamiltonii</name>
    <dbReference type="NCBI Taxonomy" id="502829"/>
    <lineage>
        <taxon>Bacteria</taxon>
        <taxon>Pseudomonadati</taxon>
        <taxon>Pseudomonadota</taxon>
        <taxon>Gammaproteobacteria</taxon>
        <taxon>Oceanospirillales</taxon>
        <taxon>Halomonadaceae</taxon>
        <taxon>Vreelandella</taxon>
    </lineage>
</organism>
<dbReference type="PANTHER" id="PTHR38772">
    <property type="match status" value="1"/>
</dbReference>
<evidence type="ECO:0000313" key="5">
    <source>
        <dbReference type="Proteomes" id="UP000623776"/>
    </source>
</evidence>
<dbReference type="EMBL" id="BMXN01000031">
    <property type="protein sequence ID" value="GGW39712.1"/>
    <property type="molecule type" value="Genomic_DNA"/>
</dbReference>
<dbReference type="Proteomes" id="UP000623776">
    <property type="component" value="Unassembled WGS sequence"/>
</dbReference>
<evidence type="ECO:0000256" key="3">
    <source>
        <dbReference type="ARBA" id="ARBA00022490"/>
    </source>
</evidence>
<evidence type="ECO:0000313" key="4">
    <source>
        <dbReference type="EMBL" id="GGW39712.1"/>
    </source>
</evidence>
<sequence>MSLNARKVQDKTANDSGEEYVAKTELHHLITHELIKSQYVKDNVSVRARSKPLAKTLLAQKLVDRLYEAYSSKPSKSFGSFNGNTEENRSQVYVRSYFIDKKTDFKSFSLEMADALASESKRSSASSGGHVFIAQFTHSSKDYLLVAVINDEYAIALNEEEDKGDELEEVGFLNLKGLRFAGQLNVTAWKNNEGRYLSFLKGTGDVADYFKRFLACDSSISNLSDTQSLTKVIEDFANSVKIDGAPLSDKQRDAFFKKVDEYCREMADSSLELHLEEFSNVVWPLNPDALKSALAQSEEPISDGFVPHKKGLLGLVKFSGKSQHWSLSFDREAIAEGNIQLLEDNSIKLSGVPSHLIDSLRRETSES</sequence>
<comment type="caution">
    <text evidence="4">The sequence shown here is derived from an EMBL/GenBank/DDBJ whole genome shotgun (WGS) entry which is preliminary data.</text>
</comment>
<dbReference type="PANTHER" id="PTHR38772:SF1">
    <property type="entry name" value="NUCLEOID-ASSOCIATED PROTEIN YEJK"/>
    <property type="match status" value="1"/>
</dbReference>
<gene>
    <name evidence="4" type="ORF">GCM10007157_33290</name>
</gene>
<dbReference type="InterPro" id="IPR007358">
    <property type="entry name" value="Nucleoid_associated_NdpA"/>
</dbReference>
<dbReference type="AlphaFoldDB" id="A0A8H9LYS1"/>
<keyword evidence="3" id="KW-0963">Cytoplasm</keyword>
<proteinExistence type="inferred from homology"/>
<comment type="subcellular location">
    <subcellularLocation>
        <location evidence="1">Cytoplasm</location>
        <location evidence="1">Nucleoid</location>
    </subcellularLocation>
</comment>